<evidence type="ECO:0000313" key="1">
    <source>
        <dbReference type="EMBL" id="PIS15275.1"/>
    </source>
</evidence>
<reference evidence="2" key="1">
    <citation type="submission" date="2017-09" db="EMBL/GenBank/DDBJ databases">
        <title>Depth-based differentiation of microbial function through sediment-hosted aquifers and enrichment of novel symbionts in the deep terrestrial subsurface.</title>
        <authorList>
            <person name="Probst A.J."/>
            <person name="Ladd B."/>
            <person name="Jarett J.K."/>
            <person name="Geller-Mcgrath D.E."/>
            <person name="Sieber C.M.K."/>
            <person name="Emerson J.B."/>
            <person name="Anantharaman K."/>
            <person name="Thomas B.C."/>
            <person name="Malmstrom R."/>
            <person name="Stieglmeier M."/>
            <person name="Klingl A."/>
            <person name="Woyke T."/>
            <person name="Ryan C.M."/>
            <person name="Banfield J.F."/>
        </authorList>
    </citation>
    <scope>NUCLEOTIDE SEQUENCE [LARGE SCALE GENOMIC DNA]</scope>
</reference>
<protein>
    <submittedName>
        <fullName evidence="1">Uncharacterized protein</fullName>
    </submittedName>
</protein>
<dbReference type="EMBL" id="PEZH01000014">
    <property type="protein sequence ID" value="PIS15275.1"/>
    <property type="molecule type" value="Genomic_DNA"/>
</dbReference>
<gene>
    <name evidence="1" type="ORF">COT63_00820</name>
</gene>
<accession>A0A2H0WRN3</accession>
<sequence>MNVEAPTTEIYPSPRPLLEQKNLLTRFNSAQAEAESTQKFLEQYGARGEIIGDGKNADLERIFQQSLLGFRLKDRVEVDKAALNSYEQSLINQNARLLAIVDWDGVMGSPLHAFLRFAQNPPSWPKGLKRIKEFGRIGLKEWRWFKKTARASNHLVVWSSRRLINDELSLNRLLVKPFEGPISSWPFFDVPSLRRIALINPNKIEVWPQKPLLARKQSLRKIIKLTTTKSWEMIYYIGSSHFDRQTVRQFVA</sequence>
<name>A0A2H0WRN3_9BACT</name>
<organism evidence="1 2">
    <name type="scientific">Candidatus Shapirobacteria bacterium CG09_land_8_20_14_0_10_38_17</name>
    <dbReference type="NCBI Taxonomy" id="1974884"/>
    <lineage>
        <taxon>Bacteria</taxon>
        <taxon>Candidatus Shapironibacteriota</taxon>
    </lineage>
</organism>
<dbReference type="AlphaFoldDB" id="A0A2H0WRN3"/>
<comment type="caution">
    <text evidence="1">The sequence shown here is derived from an EMBL/GenBank/DDBJ whole genome shotgun (WGS) entry which is preliminary data.</text>
</comment>
<dbReference type="Proteomes" id="UP000231282">
    <property type="component" value="Unassembled WGS sequence"/>
</dbReference>
<evidence type="ECO:0000313" key="2">
    <source>
        <dbReference type="Proteomes" id="UP000231282"/>
    </source>
</evidence>
<proteinExistence type="predicted"/>